<accession>A0A3D9CU65</accession>
<protein>
    <submittedName>
        <fullName evidence="2">ATPase</fullName>
    </submittedName>
</protein>
<dbReference type="RefSeq" id="WP_115956277.1">
    <property type="nucleotide sequence ID" value="NZ_CBCRVL010000002.1"/>
</dbReference>
<evidence type="ECO:0000313" key="2">
    <source>
        <dbReference type="EMBL" id="REC69315.1"/>
    </source>
</evidence>
<dbReference type="Pfam" id="PF13521">
    <property type="entry name" value="AAA_28"/>
    <property type="match status" value="1"/>
</dbReference>
<dbReference type="SUPFAM" id="SSF52540">
    <property type="entry name" value="P-loop containing nucleoside triphosphate hydrolases"/>
    <property type="match status" value="1"/>
</dbReference>
<gene>
    <name evidence="2" type="ORF">DRF59_00125</name>
</gene>
<evidence type="ECO:0000313" key="3">
    <source>
        <dbReference type="Proteomes" id="UP000256769"/>
    </source>
</evidence>
<feature type="domain" description="NadR/Ttd14 AAA" evidence="1">
    <location>
        <begin position="9"/>
        <end position="174"/>
    </location>
</feature>
<name>A0A3D9CU65_9FLAO</name>
<organism evidence="2 3">
    <name type="scientific">Chryseobacterium flavum</name>
    <dbReference type="NCBI Taxonomy" id="415851"/>
    <lineage>
        <taxon>Bacteria</taxon>
        <taxon>Pseudomonadati</taxon>
        <taxon>Bacteroidota</taxon>
        <taxon>Flavobacteriia</taxon>
        <taxon>Flavobacteriales</taxon>
        <taxon>Weeksellaceae</taxon>
        <taxon>Chryseobacterium group</taxon>
        <taxon>Chryseobacterium</taxon>
    </lineage>
</organism>
<dbReference type="InterPro" id="IPR038727">
    <property type="entry name" value="NadR/Ttd14_AAA_dom"/>
</dbReference>
<proteinExistence type="predicted"/>
<dbReference type="OrthoDB" id="5638848at2"/>
<dbReference type="AlphaFoldDB" id="A0A3D9CU65"/>
<dbReference type="CDD" id="cd00267">
    <property type="entry name" value="ABC_ATPase"/>
    <property type="match status" value="1"/>
</dbReference>
<dbReference type="Gene3D" id="3.40.50.300">
    <property type="entry name" value="P-loop containing nucleotide triphosphate hydrolases"/>
    <property type="match status" value="1"/>
</dbReference>
<dbReference type="EMBL" id="QNUE01000001">
    <property type="protein sequence ID" value="REC69315.1"/>
    <property type="molecule type" value="Genomic_DNA"/>
</dbReference>
<reference evidence="2 3" key="1">
    <citation type="journal article" date="2007" name="Int. J. Syst. Evol. Microbiol.">
        <title>Chryseobacterium flavum sp. nov., isolated from polluted soil.</title>
        <authorList>
            <person name="Zhou Y."/>
            <person name="Dong J."/>
            <person name="Wang X."/>
            <person name="Huang X."/>
            <person name="Zhang K.Y."/>
            <person name="Zhang Y.Q."/>
            <person name="Guo Y.F."/>
            <person name="Lai R."/>
            <person name="Li W.J."/>
        </authorList>
    </citation>
    <scope>NUCLEOTIDE SEQUENCE [LARGE SCALE GENOMIC DNA]</scope>
    <source>
        <strain evidence="2 3">KCTC 12877</strain>
    </source>
</reference>
<evidence type="ECO:0000259" key="1">
    <source>
        <dbReference type="Pfam" id="PF13521"/>
    </source>
</evidence>
<dbReference type="InterPro" id="IPR027417">
    <property type="entry name" value="P-loop_NTPase"/>
</dbReference>
<keyword evidence="3" id="KW-1185">Reference proteome</keyword>
<comment type="caution">
    <text evidence="2">The sequence shown here is derived from an EMBL/GenBank/DDBJ whole genome shotgun (WGS) entry which is preliminary data.</text>
</comment>
<sequence>MEKESSHLYIITGGPGAGKTTLLEALHKNGYVTAPEEGRRIIREQLQMNGEGVPWKNRILFAELMFDASVKTYQKIRNKKGVKTAFFDRGILDTIGYLRTENIPVPEEMKTRALKMTYQKKVFILPPWNEIYENDPERKQSPEQAVHTFNCIRETYLEYGYQIIEVPRDTVEQRVRFILKMTGNG</sequence>
<dbReference type="Proteomes" id="UP000256769">
    <property type="component" value="Unassembled WGS sequence"/>
</dbReference>